<dbReference type="Gene3D" id="3.60.15.10">
    <property type="entry name" value="Ribonuclease Z/Hydroxyacylglutathione hydrolase-like"/>
    <property type="match status" value="1"/>
</dbReference>
<dbReference type="CDD" id="cd16282">
    <property type="entry name" value="metallo-hydrolase-like_MBL-fold"/>
    <property type="match status" value="1"/>
</dbReference>
<evidence type="ECO:0000313" key="2">
    <source>
        <dbReference type="EMBL" id="GHF81502.1"/>
    </source>
</evidence>
<protein>
    <submittedName>
        <fullName evidence="2">MBL fold metallo-hydrolase</fullName>
    </submittedName>
</protein>
<dbReference type="PANTHER" id="PTHR42951">
    <property type="entry name" value="METALLO-BETA-LACTAMASE DOMAIN-CONTAINING"/>
    <property type="match status" value="1"/>
</dbReference>
<sequence length="302" mass="32128">MPDHGLERLADGVHAWVQPDGGWCLNNAGVVVGERSVLLVDTAATRARAERLRAAVRGLTPAPVRTVVNTHHHGDHTHGNLVFSAGAVVVSHERTRAEMAERGLALTHVWPGVDWGELDVVLPDLTYADALSVHLGGGRTAELLHPGVAHTTNDTAVWLPHAGVLFAGDLLMSDCTPFALMGSVRGLVRAVGRLRELGADVIVCGHGPVCGPEVLDLTEAYLARVLDLAAYCVRRGRDPLAVAREAGYGEFADLRDPERLVANLHRACAELEGAPEGAYLPSAPVFHEMVKLNGGRPLTCLA</sequence>
<name>A0A919BCM4_STRFL</name>
<reference evidence="2" key="1">
    <citation type="journal article" date="2014" name="Int. J. Syst. Evol. Microbiol.">
        <title>Complete genome sequence of Corynebacterium casei LMG S-19264T (=DSM 44701T), isolated from a smear-ripened cheese.</title>
        <authorList>
            <consortium name="US DOE Joint Genome Institute (JGI-PGF)"/>
            <person name="Walter F."/>
            <person name="Albersmeier A."/>
            <person name="Kalinowski J."/>
            <person name="Ruckert C."/>
        </authorList>
    </citation>
    <scope>NUCLEOTIDE SEQUENCE</scope>
    <source>
        <strain evidence="2">JCM 4122</strain>
    </source>
</reference>
<dbReference type="InterPro" id="IPR050855">
    <property type="entry name" value="NDM-1-like"/>
</dbReference>
<gene>
    <name evidence="2" type="ORF">GCM10017667_06550</name>
</gene>
<dbReference type="InterPro" id="IPR036866">
    <property type="entry name" value="RibonucZ/Hydroxyglut_hydro"/>
</dbReference>
<dbReference type="Proteomes" id="UP000632849">
    <property type="component" value="Unassembled WGS sequence"/>
</dbReference>
<evidence type="ECO:0000313" key="3">
    <source>
        <dbReference type="Proteomes" id="UP000632849"/>
    </source>
</evidence>
<dbReference type="InterPro" id="IPR001279">
    <property type="entry name" value="Metallo-B-lactamas"/>
</dbReference>
<dbReference type="SMART" id="SM00849">
    <property type="entry name" value="Lactamase_B"/>
    <property type="match status" value="1"/>
</dbReference>
<dbReference type="Pfam" id="PF00753">
    <property type="entry name" value="Lactamase_B"/>
    <property type="match status" value="1"/>
</dbReference>
<dbReference type="EMBL" id="BNBE01000001">
    <property type="protein sequence ID" value="GHF81502.1"/>
    <property type="molecule type" value="Genomic_DNA"/>
</dbReference>
<comment type="caution">
    <text evidence="2">The sequence shown here is derived from an EMBL/GenBank/DDBJ whole genome shotgun (WGS) entry which is preliminary data.</text>
</comment>
<keyword evidence="3" id="KW-1185">Reference proteome</keyword>
<dbReference type="GeneID" id="95663641"/>
<dbReference type="SUPFAM" id="SSF56281">
    <property type="entry name" value="Metallo-hydrolase/oxidoreductase"/>
    <property type="match status" value="1"/>
</dbReference>
<proteinExistence type="predicted"/>
<dbReference type="AlphaFoldDB" id="A0A919BCM4"/>
<accession>A0A919BCM4</accession>
<dbReference type="RefSeq" id="WP_150235999.1">
    <property type="nucleotide sequence ID" value="NZ_BNBE01000001.1"/>
</dbReference>
<organism evidence="2 3">
    <name type="scientific">Streptomyces filamentosus</name>
    <name type="common">Streptomyces roseosporus</name>
    <dbReference type="NCBI Taxonomy" id="67294"/>
    <lineage>
        <taxon>Bacteria</taxon>
        <taxon>Bacillati</taxon>
        <taxon>Actinomycetota</taxon>
        <taxon>Actinomycetes</taxon>
        <taxon>Kitasatosporales</taxon>
        <taxon>Streptomycetaceae</taxon>
        <taxon>Streptomyces</taxon>
    </lineage>
</organism>
<feature type="domain" description="Metallo-beta-lactamase" evidence="1">
    <location>
        <begin position="25"/>
        <end position="206"/>
    </location>
</feature>
<evidence type="ECO:0000259" key="1">
    <source>
        <dbReference type="SMART" id="SM00849"/>
    </source>
</evidence>
<reference evidence="2" key="2">
    <citation type="submission" date="2020-09" db="EMBL/GenBank/DDBJ databases">
        <authorList>
            <person name="Sun Q."/>
            <person name="Ohkuma M."/>
        </authorList>
    </citation>
    <scope>NUCLEOTIDE SEQUENCE</scope>
    <source>
        <strain evidence="2">JCM 4122</strain>
    </source>
</reference>
<dbReference type="PANTHER" id="PTHR42951:SF4">
    <property type="entry name" value="ACYL-COENZYME A THIOESTERASE MBLAC2"/>
    <property type="match status" value="1"/>
</dbReference>